<dbReference type="AlphaFoldDB" id="A0A2T6CDP1"/>
<dbReference type="EMBL" id="QBKU01000006">
    <property type="protein sequence ID" value="PTX73616.1"/>
    <property type="molecule type" value="Genomic_DNA"/>
</dbReference>
<dbReference type="SMART" id="SM00530">
    <property type="entry name" value="HTH_XRE"/>
    <property type="match status" value="1"/>
</dbReference>
<evidence type="ECO:0000259" key="2">
    <source>
        <dbReference type="PROSITE" id="PS50943"/>
    </source>
</evidence>
<proteinExistence type="predicted"/>
<dbReference type="SUPFAM" id="SSF47413">
    <property type="entry name" value="lambda repressor-like DNA-binding domains"/>
    <property type="match status" value="1"/>
</dbReference>
<dbReference type="InterPro" id="IPR001387">
    <property type="entry name" value="Cro/C1-type_HTH"/>
</dbReference>
<organism evidence="3 4">
    <name type="scientific">Sulfitobacter mediterraneus</name>
    <dbReference type="NCBI Taxonomy" id="83219"/>
    <lineage>
        <taxon>Bacteria</taxon>
        <taxon>Pseudomonadati</taxon>
        <taxon>Pseudomonadota</taxon>
        <taxon>Alphaproteobacteria</taxon>
        <taxon>Rhodobacterales</taxon>
        <taxon>Roseobacteraceae</taxon>
        <taxon>Sulfitobacter</taxon>
    </lineage>
</organism>
<protein>
    <submittedName>
        <fullName evidence="3">XRE family transcriptional regulator</fullName>
    </submittedName>
</protein>
<keyword evidence="1" id="KW-0238">DNA-binding</keyword>
<evidence type="ECO:0000256" key="1">
    <source>
        <dbReference type="ARBA" id="ARBA00023125"/>
    </source>
</evidence>
<dbReference type="PANTHER" id="PTHR46797">
    <property type="entry name" value="HTH-TYPE TRANSCRIPTIONAL REGULATOR"/>
    <property type="match status" value="1"/>
</dbReference>
<dbReference type="Gene3D" id="2.60.120.10">
    <property type="entry name" value="Jelly Rolls"/>
    <property type="match status" value="1"/>
</dbReference>
<dbReference type="PANTHER" id="PTHR46797:SF20">
    <property type="entry name" value="BLR4304 PROTEIN"/>
    <property type="match status" value="1"/>
</dbReference>
<dbReference type="SUPFAM" id="SSF51182">
    <property type="entry name" value="RmlC-like cupins"/>
    <property type="match status" value="1"/>
</dbReference>
<evidence type="ECO:0000313" key="4">
    <source>
        <dbReference type="Proteomes" id="UP000244092"/>
    </source>
</evidence>
<dbReference type="Pfam" id="PF07883">
    <property type="entry name" value="Cupin_2"/>
    <property type="match status" value="1"/>
</dbReference>
<dbReference type="InterPro" id="IPR014710">
    <property type="entry name" value="RmlC-like_jellyroll"/>
</dbReference>
<evidence type="ECO:0000313" key="3">
    <source>
        <dbReference type="EMBL" id="PTX73616.1"/>
    </source>
</evidence>
<dbReference type="InterPro" id="IPR013096">
    <property type="entry name" value="Cupin_2"/>
</dbReference>
<name>A0A2T6CDP1_9RHOB</name>
<dbReference type="GO" id="GO:0005829">
    <property type="term" value="C:cytosol"/>
    <property type="evidence" value="ECO:0007669"/>
    <property type="project" value="TreeGrafter"/>
</dbReference>
<gene>
    <name evidence="3" type="ORF">C8N31_10679</name>
</gene>
<dbReference type="InterPro" id="IPR010982">
    <property type="entry name" value="Lambda_DNA-bd_dom_sf"/>
</dbReference>
<dbReference type="InterPro" id="IPR011051">
    <property type="entry name" value="RmlC_Cupin_sf"/>
</dbReference>
<dbReference type="PROSITE" id="PS50943">
    <property type="entry name" value="HTH_CROC1"/>
    <property type="match status" value="1"/>
</dbReference>
<dbReference type="InterPro" id="IPR050807">
    <property type="entry name" value="TransReg_Diox_bact_type"/>
</dbReference>
<dbReference type="Gene3D" id="1.10.260.40">
    <property type="entry name" value="lambda repressor-like DNA-binding domains"/>
    <property type="match status" value="1"/>
</dbReference>
<dbReference type="GO" id="GO:0003677">
    <property type="term" value="F:DNA binding"/>
    <property type="evidence" value="ECO:0007669"/>
    <property type="project" value="UniProtKB-KW"/>
</dbReference>
<feature type="domain" description="HTH cro/C1-type" evidence="2">
    <location>
        <begin position="22"/>
        <end position="76"/>
    </location>
</feature>
<dbReference type="Pfam" id="PF01381">
    <property type="entry name" value="HTH_3"/>
    <property type="match status" value="1"/>
</dbReference>
<comment type="caution">
    <text evidence="3">The sequence shown here is derived from an EMBL/GenBank/DDBJ whole genome shotgun (WGS) entry which is preliminary data.</text>
</comment>
<dbReference type="GO" id="GO:0003700">
    <property type="term" value="F:DNA-binding transcription factor activity"/>
    <property type="evidence" value="ECO:0007669"/>
    <property type="project" value="TreeGrafter"/>
</dbReference>
<sequence>MLVAQLDRPPTDDTDLCIGTRLREFRMAQGYSLAKLAAVTGISDATLSRVENAQTLVSAHNLYILSQALNVDITAFYEPAAHPIRSGIRSVSRAGEGRQIDTARFTSAVLGADLSNKKMHPAIDVVTATALDQVGGMASHSGEEFLLVMEGVLVLHSEHYAPLRLNAGDSIYFDAGMAHAYLTPDGTPARILVVNSSEPDLGDAAPVSTSSS</sequence>
<dbReference type="Proteomes" id="UP000244092">
    <property type="component" value="Unassembled WGS sequence"/>
</dbReference>
<dbReference type="CDD" id="cd00093">
    <property type="entry name" value="HTH_XRE"/>
    <property type="match status" value="1"/>
</dbReference>
<reference evidence="3 4" key="1">
    <citation type="submission" date="2018-04" db="EMBL/GenBank/DDBJ databases">
        <title>Genomic Encyclopedia of Archaeal and Bacterial Type Strains, Phase II (KMG-II): from individual species to whole genera.</title>
        <authorList>
            <person name="Goeker M."/>
        </authorList>
    </citation>
    <scope>NUCLEOTIDE SEQUENCE [LARGE SCALE GENOMIC DNA]</scope>
    <source>
        <strain evidence="3 4">DSM 12244</strain>
    </source>
</reference>
<accession>A0A2T6CDP1</accession>
<dbReference type="CDD" id="cd02209">
    <property type="entry name" value="cupin_XRE_C"/>
    <property type="match status" value="1"/>
</dbReference>